<dbReference type="InterPro" id="IPR016169">
    <property type="entry name" value="FAD-bd_PCMH_sub2"/>
</dbReference>
<dbReference type="InterPro" id="IPR036318">
    <property type="entry name" value="FAD-bd_PCMH-like_sf"/>
</dbReference>
<feature type="compositionally biased region" description="Low complexity" evidence="1">
    <location>
        <begin position="27"/>
        <end position="45"/>
    </location>
</feature>
<sequence>METIGGLVMTRLGRIPEAGDEIAVGGSTAPATPTATCTNNCTSSW</sequence>
<evidence type="ECO:0000256" key="1">
    <source>
        <dbReference type="SAM" id="MobiDB-lite"/>
    </source>
</evidence>
<evidence type="ECO:0000313" key="3">
    <source>
        <dbReference type="EMBL" id="CAA9285924.1"/>
    </source>
</evidence>
<protein>
    <submittedName>
        <fullName evidence="3">Magnesium and cobalt efflux protein CorC</fullName>
    </submittedName>
</protein>
<dbReference type="Gene3D" id="3.30.465.10">
    <property type="match status" value="1"/>
</dbReference>
<dbReference type="EMBL" id="CADCTC010000227">
    <property type="protein sequence ID" value="CAA9285924.1"/>
    <property type="molecule type" value="Genomic_DNA"/>
</dbReference>
<name>A0A6J4JS04_9CHLR</name>
<dbReference type="GO" id="GO:0050660">
    <property type="term" value="F:flavin adenine dinucleotide binding"/>
    <property type="evidence" value="ECO:0007669"/>
    <property type="project" value="InterPro"/>
</dbReference>
<accession>A0A6J4JS04</accession>
<evidence type="ECO:0000259" key="2">
    <source>
        <dbReference type="Pfam" id="PF03471"/>
    </source>
</evidence>
<dbReference type="AlphaFoldDB" id="A0A6J4JS04"/>
<feature type="domain" description="Transporter-associated" evidence="2">
    <location>
        <begin position="2"/>
        <end position="25"/>
    </location>
</feature>
<proteinExistence type="predicted"/>
<dbReference type="Pfam" id="PF03471">
    <property type="entry name" value="CorC_HlyC"/>
    <property type="match status" value="1"/>
</dbReference>
<dbReference type="SUPFAM" id="SSF56176">
    <property type="entry name" value="FAD-binding/transporter-associated domain-like"/>
    <property type="match status" value="1"/>
</dbReference>
<gene>
    <name evidence="3" type="ORF">AVDCRST_MAG77-4220</name>
</gene>
<dbReference type="InterPro" id="IPR005170">
    <property type="entry name" value="Transptr-assoc_dom"/>
</dbReference>
<organism evidence="3">
    <name type="scientific">uncultured Chloroflexota bacterium</name>
    <dbReference type="NCBI Taxonomy" id="166587"/>
    <lineage>
        <taxon>Bacteria</taxon>
        <taxon>Bacillati</taxon>
        <taxon>Chloroflexota</taxon>
        <taxon>environmental samples</taxon>
    </lineage>
</organism>
<feature type="region of interest" description="Disordered" evidence="1">
    <location>
        <begin position="23"/>
        <end position="45"/>
    </location>
</feature>
<reference evidence="3" key="1">
    <citation type="submission" date="2020-02" db="EMBL/GenBank/DDBJ databases">
        <authorList>
            <person name="Meier V. D."/>
        </authorList>
    </citation>
    <scope>NUCLEOTIDE SEQUENCE</scope>
    <source>
        <strain evidence="3">AVDCRST_MAG77</strain>
    </source>
</reference>